<organism evidence="1 2">
    <name type="scientific">Araneus ventricosus</name>
    <name type="common">Orbweaver spider</name>
    <name type="synonym">Epeira ventricosa</name>
    <dbReference type="NCBI Taxonomy" id="182803"/>
    <lineage>
        <taxon>Eukaryota</taxon>
        <taxon>Metazoa</taxon>
        <taxon>Ecdysozoa</taxon>
        <taxon>Arthropoda</taxon>
        <taxon>Chelicerata</taxon>
        <taxon>Arachnida</taxon>
        <taxon>Araneae</taxon>
        <taxon>Araneomorphae</taxon>
        <taxon>Entelegynae</taxon>
        <taxon>Araneoidea</taxon>
        <taxon>Araneidae</taxon>
        <taxon>Araneus</taxon>
    </lineage>
</organism>
<dbReference type="PANTHER" id="PTHR47326">
    <property type="entry name" value="TRANSPOSABLE ELEMENT TC3 TRANSPOSASE-LIKE PROTEIN"/>
    <property type="match status" value="1"/>
</dbReference>
<dbReference type="AlphaFoldDB" id="A0A4Y2UVC1"/>
<protein>
    <submittedName>
        <fullName evidence="1">Uncharacterized protein</fullName>
    </submittedName>
</protein>
<dbReference type="EMBL" id="BGPR01040742">
    <property type="protein sequence ID" value="GBO16939.1"/>
    <property type="molecule type" value="Genomic_DNA"/>
</dbReference>
<dbReference type="PANTHER" id="PTHR47326:SF1">
    <property type="entry name" value="HTH PSQ-TYPE DOMAIN-CONTAINING PROTEIN"/>
    <property type="match status" value="1"/>
</dbReference>
<dbReference type="InterPro" id="IPR036397">
    <property type="entry name" value="RNaseH_sf"/>
</dbReference>
<comment type="caution">
    <text evidence="1">The sequence shown here is derived from an EMBL/GenBank/DDBJ whole genome shotgun (WGS) entry which is preliminary data.</text>
</comment>
<reference evidence="1 2" key="1">
    <citation type="journal article" date="2019" name="Sci. Rep.">
        <title>Orb-weaving spider Araneus ventricosus genome elucidates the spidroin gene catalogue.</title>
        <authorList>
            <person name="Kono N."/>
            <person name="Nakamura H."/>
            <person name="Ohtoshi R."/>
            <person name="Moran D.A.P."/>
            <person name="Shinohara A."/>
            <person name="Yoshida Y."/>
            <person name="Fujiwara M."/>
            <person name="Mori M."/>
            <person name="Tomita M."/>
            <person name="Arakawa K."/>
        </authorList>
    </citation>
    <scope>NUCLEOTIDE SEQUENCE [LARGE SCALE GENOMIC DNA]</scope>
</reference>
<evidence type="ECO:0000313" key="2">
    <source>
        <dbReference type="Proteomes" id="UP000499080"/>
    </source>
</evidence>
<dbReference type="GO" id="GO:0003676">
    <property type="term" value="F:nucleic acid binding"/>
    <property type="evidence" value="ECO:0007669"/>
    <property type="project" value="InterPro"/>
</dbReference>
<evidence type="ECO:0000313" key="1">
    <source>
        <dbReference type="EMBL" id="GBO16939.1"/>
    </source>
</evidence>
<name>A0A4Y2UVC1_ARAVE</name>
<keyword evidence="2" id="KW-1185">Reference proteome</keyword>
<gene>
    <name evidence="1" type="ORF">AVEN_122212_1</name>
</gene>
<sequence length="133" mass="15335">MVPSTMQQKAYYVSEFAKTSSVSVVERHFHTKFGKEPPHRHKIIRQLDGAPPLWPNNVREYPNDHLPHRWIGRAGENDLALLFWPARSSDLIICDIFFWGLVKDKVFVPSLPQDLQELKQSITNVLNALTRCG</sequence>
<accession>A0A4Y2UVC1</accession>
<proteinExistence type="predicted"/>
<dbReference type="Gene3D" id="3.30.420.10">
    <property type="entry name" value="Ribonuclease H-like superfamily/Ribonuclease H"/>
    <property type="match status" value="1"/>
</dbReference>
<dbReference type="Proteomes" id="UP000499080">
    <property type="component" value="Unassembled WGS sequence"/>
</dbReference>